<feature type="non-terminal residue" evidence="2">
    <location>
        <position position="1"/>
    </location>
</feature>
<proteinExistence type="predicted"/>
<dbReference type="EMBL" id="QXGD01003199">
    <property type="protein sequence ID" value="KAE9179763.1"/>
    <property type="molecule type" value="Genomic_DNA"/>
</dbReference>
<dbReference type="SUPFAM" id="SSF53300">
    <property type="entry name" value="vWA-like"/>
    <property type="match status" value="1"/>
</dbReference>
<evidence type="ECO:0000313" key="3">
    <source>
        <dbReference type="Proteomes" id="UP000440367"/>
    </source>
</evidence>
<protein>
    <recommendedName>
        <fullName evidence="4">VWFA domain-containing protein</fullName>
    </recommendedName>
</protein>
<name>A0A6A3WH41_9STRA</name>
<evidence type="ECO:0008006" key="4">
    <source>
        <dbReference type="Google" id="ProtNLM"/>
    </source>
</evidence>
<evidence type="ECO:0000256" key="1">
    <source>
        <dbReference type="SAM" id="MobiDB-lite"/>
    </source>
</evidence>
<reference evidence="2 3" key="1">
    <citation type="submission" date="2018-08" db="EMBL/GenBank/DDBJ databases">
        <title>Genomic investigation of the strawberry pathogen Phytophthora fragariae indicates pathogenicity is determined by transcriptional variation in three key races.</title>
        <authorList>
            <person name="Adams T.M."/>
            <person name="Armitage A.D."/>
            <person name="Sobczyk M.K."/>
            <person name="Bates H.J."/>
            <person name="Dunwell J.M."/>
            <person name="Nellist C.F."/>
            <person name="Harrison R.J."/>
        </authorList>
    </citation>
    <scope>NUCLEOTIDE SEQUENCE [LARGE SCALE GENOMIC DNA]</scope>
    <source>
        <strain evidence="2 3">BC-1</strain>
    </source>
</reference>
<sequence length="641" mass="72057">DFDEFKAVMIFFSDGQPQDIELGIAMAQHIRSTYAKYDLKAFAVGFGRVNLSVLQRVASEMGGEYRQVLGANALRTEFQRIAAVLCNNEASLALVESDMEVSSVDDKDNRFSDERGCDQDRIERINPNFPTGRKRFGPSGSMARKKARSGALVADKCFRLLQLKREVQDDARVMKAVMDEVNVLHLCRALGMAVADESDKSSMNKFDFGHFDPSSYDADFARFIRGKLIEVGGSNAQLDGDQKREDQLRVGCLFGKQMEVKAELVRMGIWTSACESRVQDQGVYCLEHGDESSDGRQFVVFVWLNAGLVEPENVRDTPTYMLRFLMSLSSNITCFDIGEDSRTLLWGVVTAVSTTIANFLSGNNKFKRKFRQAIEKQQPRMEKLWVEAVAEVMPTMRAAMQKKNICEQAEKLEHQAQAEEDLVKEAAFGKLLAHLRDCRDRPLRARITILQVSTDGSDVNVKWEKEVERVPAKVVRMYEQSTTSPFRASKMGTAEFAPGTELRKLATVKTNQVIAVVVKDETQQLHHSHTFAVRSFSIKQRLSADLQSKDSNLAESLAMLKFEMTHKKEQNSLAMMKRTFNKVTRTSGAKVLPVPEWFISSDDVDFDTKDRLRLVRHQVAAHGRQAGQDVLLQGGGGLEEA</sequence>
<comment type="caution">
    <text evidence="2">The sequence shown here is derived from an EMBL/GenBank/DDBJ whole genome shotgun (WGS) entry which is preliminary data.</text>
</comment>
<dbReference type="Gene3D" id="3.40.50.410">
    <property type="entry name" value="von Willebrand factor, type A domain"/>
    <property type="match status" value="1"/>
</dbReference>
<dbReference type="Proteomes" id="UP000440367">
    <property type="component" value="Unassembled WGS sequence"/>
</dbReference>
<dbReference type="AlphaFoldDB" id="A0A6A3WH41"/>
<accession>A0A6A3WH41</accession>
<organism evidence="2 3">
    <name type="scientific">Phytophthora fragariae</name>
    <dbReference type="NCBI Taxonomy" id="53985"/>
    <lineage>
        <taxon>Eukaryota</taxon>
        <taxon>Sar</taxon>
        <taxon>Stramenopiles</taxon>
        <taxon>Oomycota</taxon>
        <taxon>Peronosporomycetes</taxon>
        <taxon>Peronosporales</taxon>
        <taxon>Peronosporaceae</taxon>
        <taxon>Phytophthora</taxon>
    </lineage>
</organism>
<evidence type="ECO:0000313" key="2">
    <source>
        <dbReference type="EMBL" id="KAE9179763.1"/>
    </source>
</evidence>
<gene>
    <name evidence="2" type="ORF">PF002_g27730</name>
</gene>
<dbReference type="InterPro" id="IPR036465">
    <property type="entry name" value="vWFA_dom_sf"/>
</dbReference>
<feature type="region of interest" description="Disordered" evidence="1">
    <location>
        <begin position="122"/>
        <end position="141"/>
    </location>
</feature>